<proteinExistence type="predicted"/>
<dbReference type="EMBL" id="BGPR01000207">
    <property type="protein sequence ID" value="GBM04730.1"/>
    <property type="molecule type" value="Genomic_DNA"/>
</dbReference>
<reference evidence="1 2" key="1">
    <citation type="journal article" date="2019" name="Sci. Rep.">
        <title>Orb-weaving spider Araneus ventricosus genome elucidates the spidroin gene catalogue.</title>
        <authorList>
            <person name="Kono N."/>
            <person name="Nakamura H."/>
            <person name="Ohtoshi R."/>
            <person name="Moran D.A.P."/>
            <person name="Shinohara A."/>
            <person name="Yoshida Y."/>
            <person name="Fujiwara M."/>
            <person name="Mori M."/>
            <person name="Tomita M."/>
            <person name="Arakawa K."/>
        </authorList>
    </citation>
    <scope>NUCLEOTIDE SEQUENCE [LARGE SCALE GENOMIC DNA]</scope>
</reference>
<name>A0A4Y2CK18_ARAVE</name>
<evidence type="ECO:0000313" key="1">
    <source>
        <dbReference type="EMBL" id="GBM04730.1"/>
    </source>
</evidence>
<dbReference type="PANTHER" id="PTHR47326">
    <property type="entry name" value="TRANSPOSABLE ELEMENT TC3 TRANSPOSASE-LIKE PROTEIN"/>
    <property type="match status" value="1"/>
</dbReference>
<gene>
    <name evidence="1" type="ORF">AVEN_20179_1</name>
</gene>
<keyword evidence="2" id="KW-1185">Reference proteome</keyword>
<dbReference type="Gene3D" id="3.30.420.10">
    <property type="entry name" value="Ribonuclease H-like superfamily/Ribonuclease H"/>
    <property type="match status" value="1"/>
</dbReference>
<dbReference type="GO" id="GO:0003676">
    <property type="term" value="F:nucleic acid binding"/>
    <property type="evidence" value="ECO:0007669"/>
    <property type="project" value="InterPro"/>
</dbReference>
<evidence type="ECO:0008006" key="3">
    <source>
        <dbReference type="Google" id="ProtNLM"/>
    </source>
</evidence>
<comment type="caution">
    <text evidence="1">The sequence shown here is derived from an EMBL/GenBank/DDBJ whole genome shotgun (WGS) entry which is preliminary data.</text>
</comment>
<dbReference type="Proteomes" id="UP000499080">
    <property type="component" value="Unassembled WGS sequence"/>
</dbReference>
<evidence type="ECO:0000313" key="2">
    <source>
        <dbReference type="Proteomes" id="UP000499080"/>
    </source>
</evidence>
<dbReference type="AlphaFoldDB" id="A0A4Y2CK18"/>
<dbReference type="PANTHER" id="PTHR47326:SF1">
    <property type="entry name" value="HTH PSQ-TYPE DOMAIN-CONTAINING PROTEIN"/>
    <property type="match status" value="1"/>
</dbReference>
<dbReference type="InterPro" id="IPR036397">
    <property type="entry name" value="RNaseH_sf"/>
</dbReference>
<organism evidence="1 2">
    <name type="scientific">Araneus ventricosus</name>
    <name type="common">Orbweaver spider</name>
    <name type="synonym">Epeira ventricosa</name>
    <dbReference type="NCBI Taxonomy" id="182803"/>
    <lineage>
        <taxon>Eukaryota</taxon>
        <taxon>Metazoa</taxon>
        <taxon>Ecdysozoa</taxon>
        <taxon>Arthropoda</taxon>
        <taxon>Chelicerata</taxon>
        <taxon>Arachnida</taxon>
        <taxon>Araneae</taxon>
        <taxon>Araneomorphae</taxon>
        <taxon>Entelegynae</taxon>
        <taxon>Araneoidea</taxon>
        <taxon>Araneidae</taxon>
        <taxon>Araneus</taxon>
    </lineage>
</organism>
<sequence length="120" mass="14136">MPFQHFKSVDRTIFMEDDAPPHIPNPVKRLLRMHFGNDRIISLHFPTNWQPRSPDLNPCDFWLCGWFSETCVQWSGCKLGSSEGTHYETYSQHQHRYIPICCGTCYFSVCTCRRKRCAAY</sequence>
<accession>A0A4Y2CK18</accession>
<protein>
    <recommendedName>
        <fullName evidence="3">Tc1-like transposase DDE domain-containing protein</fullName>
    </recommendedName>
</protein>